<dbReference type="GeneID" id="93425380"/>
<dbReference type="PROSITE" id="PS00760">
    <property type="entry name" value="SPASE_I_2"/>
    <property type="match status" value="1"/>
</dbReference>
<dbReference type="PROSITE" id="PS00761">
    <property type="entry name" value="SPASE_I_3"/>
    <property type="match status" value="1"/>
</dbReference>
<comment type="caution">
    <text evidence="9">The sequence shown here is derived from an EMBL/GenBank/DDBJ whole genome shotgun (WGS) entry which is preliminary data.</text>
</comment>
<comment type="caution">
    <text evidence="7">Lacks conserved residue(s) required for the propagation of feature annotation.</text>
</comment>
<evidence type="ECO:0000259" key="8">
    <source>
        <dbReference type="Pfam" id="PF10502"/>
    </source>
</evidence>
<comment type="similarity">
    <text evidence="2 7">Belongs to the peptidase S26 family.</text>
</comment>
<dbReference type="GO" id="GO:0006465">
    <property type="term" value="P:signal peptide processing"/>
    <property type="evidence" value="ECO:0007669"/>
    <property type="project" value="InterPro"/>
</dbReference>
<dbReference type="Proteomes" id="UP000244925">
    <property type="component" value="Unassembled WGS sequence"/>
</dbReference>
<dbReference type="InterPro" id="IPR019758">
    <property type="entry name" value="Pept_S26A_signal_pept_1_CS"/>
</dbReference>
<gene>
    <name evidence="9" type="ORF">C5O25_01385</name>
</gene>
<comment type="catalytic activity">
    <reaction evidence="1 7">
        <text>Cleavage of hydrophobic, N-terminal signal or leader sequences from secreted and periplasmic proteins.</text>
        <dbReference type="EC" id="3.4.21.89"/>
    </reaction>
</comment>
<dbReference type="GO" id="GO:0004252">
    <property type="term" value="F:serine-type endopeptidase activity"/>
    <property type="evidence" value="ECO:0007669"/>
    <property type="project" value="InterPro"/>
</dbReference>
<keyword evidence="10" id="KW-1185">Reference proteome</keyword>
<feature type="domain" description="Peptidase S26" evidence="8">
    <location>
        <begin position="77"/>
        <end position="266"/>
    </location>
</feature>
<dbReference type="InterPro" id="IPR019757">
    <property type="entry name" value="Pept_S26A_signal_pept_1_Lys-AS"/>
</dbReference>
<accession>A0A2V1IW93</accession>
<feature type="active site" evidence="6">
    <location>
        <position position="230"/>
    </location>
</feature>
<comment type="subcellular location">
    <subcellularLocation>
        <location evidence="7">Membrane</location>
        <topology evidence="7">Single-pass type II membrane protein</topology>
    </subcellularLocation>
</comment>
<protein>
    <recommendedName>
        <fullName evidence="4 7">Signal peptidase I</fullName>
        <ecNumber evidence="3 7">3.4.21.89</ecNumber>
    </recommendedName>
</protein>
<dbReference type="NCBIfam" id="TIGR02227">
    <property type="entry name" value="sigpep_I_bact"/>
    <property type="match status" value="2"/>
</dbReference>
<evidence type="ECO:0000256" key="4">
    <source>
        <dbReference type="ARBA" id="ARBA00019232"/>
    </source>
</evidence>
<evidence type="ECO:0000256" key="2">
    <source>
        <dbReference type="ARBA" id="ARBA00009370"/>
    </source>
</evidence>
<dbReference type="SUPFAM" id="SSF51306">
    <property type="entry name" value="LexA/Signal peptidase"/>
    <property type="match status" value="2"/>
</dbReference>
<keyword evidence="7" id="KW-0812">Transmembrane</keyword>
<organism evidence="9 10">
    <name type="scientific">Paramuribaculum intestinale</name>
    <dbReference type="NCBI Taxonomy" id="2094151"/>
    <lineage>
        <taxon>Bacteria</taxon>
        <taxon>Pseudomonadati</taxon>
        <taxon>Bacteroidota</taxon>
        <taxon>Bacteroidia</taxon>
        <taxon>Bacteroidales</taxon>
        <taxon>Muribaculaceae</taxon>
        <taxon>Paramuribaculum</taxon>
    </lineage>
</organism>
<name>A0A2V1IW93_9BACT</name>
<feature type="transmembrane region" description="Helical" evidence="7">
    <location>
        <begin position="21"/>
        <end position="38"/>
    </location>
</feature>
<dbReference type="Gene3D" id="2.10.109.10">
    <property type="entry name" value="Umud Fragment, subunit A"/>
    <property type="match status" value="2"/>
</dbReference>
<feature type="domain" description="Peptidase S26" evidence="8">
    <location>
        <begin position="422"/>
        <end position="455"/>
    </location>
</feature>
<dbReference type="GO" id="GO:0009003">
    <property type="term" value="F:signal peptidase activity"/>
    <property type="evidence" value="ECO:0007669"/>
    <property type="project" value="UniProtKB-EC"/>
</dbReference>
<keyword evidence="7" id="KW-0472">Membrane</keyword>
<feature type="active site" evidence="6">
    <location>
        <position position="107"/>
    </location>
</feature>
<evidence type="ECO:0000256" key="5">
    <source>
        <dbReference type="ARBA" id="ARBA00022801"/>
    </source>
</evidence>
<proteinExistence type="inferred from homology"/>
<feature type="transmembrane region" description="Helical" evidence="7">
    <location>
        <begin position="44"/>
        <end position="64"/>
    </location>
</feature>
<reference evidence="10" key="1">
    <citation type="submission" date="2018-02" db="EMBL/GenBank/DDBJ databases">
        <authorList>
            <person name="Clavel T."/>
            <person name="Strowig T."/>
        </authorList>
    </citation>
    <scope>NUCLEOTIDE SEQUENCE [LARGE SCALE GENOMIC DNA]</scope>
    <source>
        <strain evidence="10">DSM 100764</strain>
    </source>
</reference>
<dbReference type="Pfam" id="PF10502">
    <property type="entry name" value="Peptidase_S26"/>
    <property type="match status" value="2"/>
</dbReference>
<evidence type="ECO:0000313" key="9">
    <source>
        <dbReference type="EMBL" id="PWB09328.1"/>
    </source>
</evidence>
<dbReference type="InterPro" id="IPR000223">
    <property type="entry name" value="Pept_S26A_signal_pept_1"/>
</dbReference>
<dbReference type="PANTHER" id="PTHR43390:SF1">
    <property type="entry name" value="CHLOROPLAST PROCESSING PEPTIDASE"/>
    <property type="match status" value="1"/>
</dbReference>
<evidence type="ECO:0000256" key="1">
    <source>
        <dbReference type="ARBA" id="ARBA00000677"/>
    </source>
</evidence>
<evidence type="ECO:0000256" key="3">
    <source>
        <dbReference type="ARBA" id="ARBA00013208"/>
    </source>
</evidence>
<dbReference type="RefSeq" id="WP_107034950.1">
    <property type="nucleotide sequence ID" value="NZ_CAOMZA010000046.1"/>
</dbReference>
<dbReference type="CDD" id="cd06530">
    <property type="entry name" value="S26_SPase_I"/>
    <property type="match status" value="1"/>
</dbReference>
<dbReference type="EC" id="3.4.21.89" evidence="3 7"/>
<dbReference type="EMBL" id="PUBV01000002">
    <property type="protein sequence ID" value="PWB09328.1"/>
    <property type="molecule type" value="Genomic_DNA"/>
</dbReference>
<dbReference type="AlphaFoldDB" id="A0A2V1IW93"/>
<dbReference type="PRINTS" id="PR00727">
    <property type="entry name" value="LEADERPTASE"/>
</dbReference>
<keyword evidence="5 7" id="KW-0378">Hydrolase</keyword>
<dbReference type="GO" id="GO:0016020">
    <property type="term" value="C:membrane"/>
    <property type="evidence" value="ECO:0007669"/>
    <property type="project" value="UniProtKB-SubCell"/>
</dbReference>
<dbReference type="InterPro" id="IPR036286">
    <property type="entry name" value="LexA/Signal_pep-like_sf"/>
</dbReference>
<feature type="transmembrane region" description="Helical" evidence="7">
    <location>
        <begin position="76"/>
        <end position="97"/>
    </location>
</feature>
<keyword evidence="7" id="KW-0645">Protease</keyword>
<dbReference type="PANTHER" id="PTHR43390">
    <property type="entry name" value="SIGNAL PEPTIDASE I"/>
    <property type="match status" value="1"/>
</dbReference>
<evidence type="ECO:0000256" key="6">
    <source>
        <dbReference type="PIRSR" id="PIRSR600223-1"/>
    </source>
</evidence>
<evidence type="ECO:0000313" key="10">
    <source>
        <dbReference type="Proteomes" id="UP000244925"/>
    </source>
</evidence>
<keyword evidence="7" id="KW-1133">Transmembrane helix</keyword>
<sequence>MDKNKFVADLKSRIGSTKATRWVRFGIVALLFLGWVAWMGNWWLALLLVLLFDIYITGYIPFTWWKNSRSKTVRTVMSWVDAIVYAIVVVYFVFAFVGQNYQIPSSSLEKSLLVGDYLWVNKMAYGPRVPMTPVHFPLVQNTMPGWLGGTKSYLDSPQIKYHRLKGFDTVKTGDIVVFNFPAGDTVASNMPNPDYHTLVRLYGHDVVNSGDPAFGEIIYRPVDRRENYVKRTVGLPGQTIEIRSDSIYIDGSLQPMPAEAQHNYYFQTKRPLTDSDFDNLGIAVDDRHRISTSPSDYPALASLGFDTNADGTIPPIYFGPLTAGMREQMLSQPNVFSHLMKQPAPTDDTLFPAGIADDWTRAQYGPIWIPRRGATIPLTRENWDIYNRCIRNYEGHNDAYIDPDGTVYIDGKPADSYTFGMDYYFMMGDNRDNSLDSRYWGFVPEDHIVGKPIMILLSLDKDKGLFSGGIRWNRILRSANPK</sequence>
<evidence type="ECO:0000256" key="7">
    <source>
        <dbReference type="RuleBase" id="RU362042"/>
    </source>
</evidence>
<dbReference type="InterPro" id="IPR019533">
    <property type="entry name" value="Peptidase_S26"/>
</dbReference>